<sequence length="73" mass="8307">MPEDEFDFVGLPDPDPNDQEEGMRYEITLPDWLNLQPTEGVLDPGQHYTNVINVDEARAYCDQAVEKEGKIVV</sequence>
<reference evidence="1" key="1">
    <citation type="journal article" date="2020" name="mSystems">
        <title>Genome- and Community-Level Interaction Insights into Carbon Utilization and Element Cycling Functions of Hydrothermarchaeota in Hydrothermal Sediment.</title>
        <authorList>
            <person name="Zhou Z."/>
            <person name="Liu Y."/>
            <person name="Xu W."/>
            <person name="Pan J."/>
            <person name="Luo Z.H."/>
            <person name="Li M."/>
        </authorList>
    </citation>
    <scope>NUCLEOTIDE SEQUENCE [LARGE SCALE GENOMIC DNA]</scope>
    <source>
        <strain evidence="1">HyVt-570</strain>
    </source>
</reference>
<name>A0A7C4VBQ5_9DEIN</name>
<gene>
    <name evidence="1" type="ORF">ENK37_03905</name>
</gene>
<dbReference type="EMBL" id="DRPZ01000106">
    <property type="protein sequence ID" value="HGY09186.1"/>
    <property type="molecule type" value="Genomic_DNA"/>
</dbReference>
<dbReference type="AlphaFoldDB" id="A0A7C4VBQ5"/>
<evidence type="ECO:0000313" key="1">
    <source>
        <dbReference type="EMBL" id="HGY09186.1"/>
    </source>
</evidence>
<comment type="caution">
    <text evidence="1">The sequence shown here is derived from an EMBL/GenBank/DDBJ whole genome shotgun (WGS) entry which is preliminary data.</text>
</comment>
<dbReference type="Proteomes" id="UP000885759">
    <property type="component" value="Unassembled WGS sequence"/>
</dbReference>
<accession>A0A7C4VBQ5</accession>
<proteinExistence type="predicted"/>
<protein>
    <submittedName>
        <fullName evidence="1">Uncharacterized protein</fullName>
    </submittedName>
</protein>
<organism evidence="1">
    <name type="scientific">Oceanithermus profundus</name>
    <dbReference type="NCBI Taxonomy" id="187137"/>
    <lineage>
        <taxon>Bacteria</taxon>
        <taxon>Thermotogati</taxon>
        <taxon>Deinococcota</taxon>
        <taxon>Deinococci</taxon>
        <taxon>Thermales</taxon>
        <taxon>Thermaceae</taxon>
        <taxon>Oceanithermus</taxon>
    </lineage>
</organism>